<evidence type="ECO:0000313" key="3">
    <source>
        <dbReference type="Proteomes" id="UP000789405"/>
    </source>
</evidence>
<proteinExistence type="predicted"/>
<evidence type="ECO:0000256" key="1">
    <source>
        <dbReference type="SAM" id="Phobius"/>
    </source>
</evidence>
<evidence type="ECO:0000313" key="2">
    <source>
        <dbReference type="EMBL" id="CAG8548927.1"/>
    </source>
</evidence>
<name>A0A9N9FPP5_9GLOM</name>
<keyword evidence="1" id="KW-0812">Transmembrane</keyword>
<protein>
    <submittedName>
        <fullName evidence="2">23277_t:CDS:1</fullName>
    </submittedName>
</protein>
<dbReference type="OrthoDB" id="21463at2759"/>
<gene>
    <name evidence="2" type="ORF">DERYTH_LOCUS5170</name>
</gene>
<keyword evidence="1" id="KW-1133">Transmembrane helix</keyword>
<dbReference type="AlphaFoldDB" id="A0A9N9FPP5"/>
<organism evidence="2 3">
    <name type="scientific">Dentiscutata erythropus</name>
    <dbReference type="NCBI Taxonomy" id="1348616"/>
    <lineage>
        <taxon>Eukaryota</taxon>
        <taxon>Fungi</taxon>
        <taxon>Fungi incertae sedis</taxon>
        <taxon>Mucoromycota</taxon>
        <taxon>Glomeromycotina</taxon>
        <taxon>Glomeromycetes</taxon>
        <taxon>Diversisporales</taxon>
        <taxon>Gigasporaceae</taxon>
        <taxon>Dentiscutata</taxon>
    </lineage>
</organism>
<reference evidence="2" key="1">
    <citation type="submission" date="2021-06" db="EMBL/GenBank/DDBJ databases">
        <authorList>
            <person name="Kallberg Y."/>
            <person name="Tangrot J."/>
            <person name="Rosling A."/>
        </authorList>
    </citation>
    <scope>NUCLEOTIDE SEQUENCE</scope>
    <source>
        <strain evidence="2">MA453B</strain>
    </source>
</reference>
<keyword evidence="1" id="KW-0472">Membrane</keyword>
<dbReference type="Proteomes" id="UP000789405">
    <property type="component" value="Unassembled WGS sequence"/>
</dbReference>
<comment type="caution">
    <text evidence="2">The sequence shown here is derived from an EMBL/GenBank/DDBJ whole genome shotgun (WGS) entry which is preliminary data.</text>
</comment>
<feature type="transmembrane region" description="Helical" evidence="1">
    <location>
        <begin position="52"/>
        <end position="77"/>
    </location>
</feature>
<accession>A0A9N9FPP5</accession>
<sequence>MNTYKHSIKFIGKTLINKKLSERKTGKYAAQEAGKKMDKSLSPSELNDKEPWFYFSLFVPTPSGSLTILCCVAYAILVERIKKDVQEENTQPNVSTNPNNSLSYGCSKLPDLGNIIIVWV</sequence>
<dbReference type="EMBL" id="CAJVPY010002110">
    <property type="protein sequence ID" value="CAG8548927.1"/>
    <property type="molecule type" value="Genomic_DNA"/>
</dbReference>
<keyword evidence="3" id="KW-1185">Reference proteome</keyword>